<organism evidence="1 2">
    <name type="scientific">Stigmatella aurantiaca (strain DW4/3-1)</name>
    <dbReference type="NCBI Taxonomy" id="378806"/>
    <lineage>
        <taxon>Bacteria</taxon>
        <taxon>Pseudomonadati</taxon>
        <taxon>Myxococcota</taxon>
        <taxon>Myxococcia</taxon>
        <taxon>Myxococcales</taxon>
        <taxon>Cystobacterineae</taxon>
        <taxon>Archangiaceae</taxon>
        <taxon>Stigmatella</taxon>
    </lineage>
</organism>
<dbReference type="AlphaFoldDB" id="Q099N5"/>
<dbReference type="EMBL" id="AAMD01000017">
    <property type="protein sequence ID" value="EAU68448.1"/>
    <property type="molecule type" value="Genomic_DNA"/>
</dbReference>
<reference evidence="1 2" key="1">
    <citation type="submission" date="2006-04" db="EMBL/GenBank/DDBJ databases">
        <authorList>
            <person name="Nierman W.C."/>
        </authorList>
    </citation>
    <scope>NUCLEOTIDE SEQUENCE [LARGE SCALE GENOMIC DNA]</scope>
    <source>
        <strain evidence="1 2">DW4/3-1</strain>
    </source>
</reference>
<name>Q099N5_STIAD</name>
<gene>
    <name evidence="1" type="ORF">STIAU_3313</name>
</gene>
<proteinExistence type="predicted"/>
<comment type="caution">
    <text evidence="1">The sequence shown here is derived from an EMBL/GenBank/DDBJ whole genome shotgun (WGS) entry which is preliminary data.</text>
</comment>
<accession>Q099N5</accession>
<evidence type="ECO:0000313" key="2">
    <source>
        <dbReference type="Proteomes" id="UP000032702"/>
    </source>
</evidence>
<dbReference type="Proteomes" id="UP000032702">
    <property type="component" value="Unassembled WGS sequence"/>
</dbReference>
<sequence>MSIRAAALWACAEMSLADGAWIPCTVSSNRLEHAPSPESKLHLFHLMPWNNLLRRAGGP</sequence>
<protein>
    <submittedName>
        <fullName evidence="1">Uncharacterized protein</fullName>
    </submittedName>
</protein>
<evidence type="ECO:0000313" key="1">
    <source>
        <dbReference type="EMBL" id="EAU68448.1"/>
    </source>
</evidence>